<organism evidence="8 9">
    <name type="scientific">Rhodotorula paludigena</name>
    <dbReference type="NCBI Taxonomy" id="86838"/>
    <lineage>
        <taxon>Eukaryota</taxon>
        <taxon>Fungi</taxon>
        <taxon>Dikarya</taxon>
        <taxon>Basidiomycota</taxon>
        <taxon>Pucciniomycotina</taxon>
        <taxon>Microbotryomycetes</taxon>
        <taxon>Sporidiobolales</taxon>
        <taxon>Sporidiobolaceae</taxon>
        <taxon>Rhodotorula</taxon>
    </lineage>
</organism>
<evidence type="ECO:0000256" key="2">
    <source>
        <dbReference type="ARBA" id="ARBA00022692"/>
    </source>
</evidence>
<dbReference type="InterPro" id="IPR011547">
    <property type="entry name" value="SLC26A/SulP_dom"/>
</dbReference>
<feature type="transmembrane region" description="Helical" evidence="6">
    <location>
        <begin position="267"/>
        <end position="285"/>
    </location>
</feature>
<feature type="transmembrane region" description="Helical" evidence="6">
    <location>
        <begin position="169"/>
        <end position="192"/>
    </location>
</feature>
<evidence type="ECO:0000256" key="1">
    <source>
        <dbReference type="ARBA" id="ARBA00004141"/>
    </source>
</evidence>
<dbReference type="InterPro" id="IPR002645">
    <property type="entry name" value="STAS_dom"/>
</dbReference>
<evidence type="ECO:0000256" key="6">
    <source>
        <dbReference type="SAM" id="Phobius"/>
    </source>
</evidence>
<dbReference type="GO" id="GO:0016020">
    <property type="term" value="C:membrane"/>
    <property type="evidence" value="ECO:0007669"/>
    <property type="project" value="UniProtKB-SubCell"/>
</dbReference>
<feature type="domain" description="STAS" evidence="7">
    <location>
        <begin position="533"/>
        <end position="694"/>
    </location>
</feature>
<evidence type="ECO:0000256" key="3">
    <source>
        <dbReference type="ARBA" id="ARBA00022989"/>
    </source>
</evidence>
<feature type="transmembrane region" description="Helical" evidence="6">
    <location>
        <begin position="388"/>
        <end position="410"/>
    </location>
</feature>
<dbReference type="InterPro" id="IPR036513">
    <property type="entry name" value="STAS_dom_sf"/>
</dbReference>
<dbReference type="AlphaFoldDB" id="A0AAV5GJT4"/>
<dbReference type="SUPFAM" id="SSF52091">
    <property type="entry name" value="SpoIIaa-like"/>
    <property type="match status" value="1"/>
</dbReference>
<dbReference type="CDD" id="cd07042">
    <property type="entry name" value="STAS_SulP_like_sulfate_transporter"/>
    <property type="match status" value="1"/>
</dbReference>
<evidence type="ECO:0000259" key="7">
    <source>
        <dbReference type="PROSITE" id="PS50801"/>
    </source>
</evidence>
<feature type="region of interest" description="Disordered" evidence="5">
    <location>
        <begin position="568"/>
        <end position="605"/>
    </location>
</feature>
<feature type="region of interest" description="Disordered" evidence="5">
    <location>
        <begin position="683"/>
        <end position="744"/>
    </location>
</feature>
<keyword evidence="3 6" id="KW-1133">Transmembrane helix</keyword>
<keyword evidence="4 6" id="KW-0472">Membrane</keyword>
<feature type="transmembrane region" description="Helical" evidence="6">
    <location>
        <begin position="442"/>
        <end position="464"/>
    </location>
</feature>
<feature type="compositionally biased region" description="Polar residues" evidence="5">
    <location>
        <begin position="686"/>
        <end position="697"/>
    </location>
</feature>
<accession>A0AAV5GJT4</accession>
<evidence type="ECO:0000256" key="5">
    <source>
        <dbReference type="SAM" id="MobiDB-lite"/>
    </source>
</evidence>
<dbReference type="Proteomes" id="UP001342314">
    <property type="component" value="Unassembled WGS sequence"/>
</dbReference>
<proteinExistence type="predicted"/>
<dbReference type="EMBL" id="BQKY01000005">
    <property type="protein sequence ID" value="GJN89717.1"/>
    <property type="molecule type" value="Genomic_DNA"/>
</dbReference>
<dbReference type="PROSITE" id="PS50801">
    <property type="entry name" value="STAS"/>
    <property type="match status" value="1"/>
</dbReference>
<feature type="transmembrane region" description="Helical" evidence="6">
    <location>
        <begin position="142"/>
        <end position="162"/>
    </location>
</feature>
<feature type="compositionally biased region" description="Basic and acidic residues" evidence="5">
    <location>
        <begin position="709"/>
        <end position="723"/>
    </location>
</feature>
<gene>
    <name evidence="8" type="ORF">Rhopal_002704-T1</name>
</gene>
<comment type="caution">
    <text evidence="8">The sequence shown here is derived from an EMBL/GenBank/DDBJ whole genome shotgun (WGS) entry which is preliminary data.</text>
</comment>
<dbReference type="Gene3D" id="3.30.750.24">
    <property type="entry name" value="STAS domain"/>
    <property type="match status" value="1"/>
</dbReference>
<evidence type="ECO:0000313" key="9">
    <source>
        <dbReference type="Proteomes" id="UP001342314"/>
    </source>
</evidence>
<comment type="subcellular location">
    <subcellularLocation>
        <location evidence="1">Membrane</location>
        <topology evidence="1">Multi-pass membrane protein</topology>
    </subcellularLocation>
</comment>
<reference evidence="8 9" key="1">
    <citation type="submission" date="2021-12" db="EMBL/GenBank/DDBJ databases">
        <title>High titer production of polyol ester of fatty acids by Rhodotorula paludigena BS15 towards product separation-free biomass refinery.</title>
        <authorList>
            <person name="Mano J."/>
            <person name="Ono H."/>
            <person name="Tanaka T."/>
            <person name="Naito K."/>
            <person name="Sushida H."/>
            <person name="Ike M."/>
            <person name="Tokuyasu K."/>
            <person name="Kitaoka M."/>
        </authorList>
    </citation>
    <scope>NUCLEOTIDE SEQUENCE [LARGE SCALE GENOMIC DNA]</scope>
    <source>
        <strain evidence="8 9">BS15</strain>
    </source>
</reference>
<dbReference type="PANTHER" id="PTHR11814">
    <property type="entry name" value="SULFATE TRANSPORTER"/>
    <property type="match status" value="1"/>
</dbReference>
<feature type="transmembrane region" description="Helical" evidence="6">
    <location>
        <begin position="416"/>
        <end position="435"/>
    </location>
</feature>
<feature type="transmembrane region" description="Helical" evidence="6">
    <location>
        <begin position="89"/>
        <end position="108"/>
    </location>
</feature>
<dbReference type="GO" id="GO:0055085">
    <property type="term" value="P:transmembrane transport"/>
    <property type="evidence" value="ECO:0007669"/>
    <property type="project" value="InterPro"/>
</dbReference>
<evidence type="ECO:0000313" key="8">
    <source>
        <dbReference type="EMBL" id="GJN89717.1"/>
    </source>
</evidence>
<feature type="transmembrane region" description="Helical" evidence="6">
    <location>
        <begin position="59"/>
        <end position="77"/>
    </location>
</feature>
<protein>
    <recommendedName>
        <fullName evidence="7">STAS domain-containing protein</fullName>
    </recommendedName>
</protein>
<feature type="transmembrane region" description="Helical" evidence="6">
    <location>
        <begin position="229"/>
        <end position="246"/>
    </location>
</feature>
<sequence>MSLSVKQRLSRWIGHDPIITSAASTSDFLAQGSQDLPSKAGSYVRSLFPFHRWILNYNLQWLAGDLIAGLTVGMVVVPQSMSYAKIATLSPEFGLYSSFVGVMVYALFATSKDVTIGPVAVMSLEVSKVIKHVHETEGGADIPANVIATALALICGLIVLGIGLLRLGWIVEFISAPAIAGFMTGSAISIAAGQVPSLMGYSKKFDTRAETYKVIINSLKHLPDTKRDAAFGLVGLTFLYVTRFFLNRIERRSNNPVVRRAAFFANTFRTAFVIIFLTVFSWVYLRDKEPADFPISVLGKVPSGFRHMGAPVFNADLLSRMGPLIPVSTILVFLEHIAISKSFGRVNNYKIDPNQELVAIGVNNCISTLFGAYPSTGSFSRSAIKSRAGVRTPAAGIITGVCVVVALYALAPAFYWIPNAGLSAVIIEAVGSLIAHPRQTYSFWLASPLEAVIFMVAVILTIFISIEVGIYFSIAASAALLLVRVAKPRGKLLGRVRVRHDETDGSVKSRDVYVPLNPDGVRNSGVNVEPPPPGVVVFRMEESFLYLNSAHYTDQLIDFVREHTRDGQDWSKYPQGDRPWNNAGPNRFQKRSSHADVERRKAEENELKPPLRAVVFDFSSVSNVDTTAVQALADTRKVLNRYAGHDVEIHFATILSPWIKRALLAGGFGRDVDAARPVEVGEVVPQQDNADQSSQYPSRPAAVRTETSASHDIKELPDLERDAGAAGGATSLRSPSLEKESYGSTEDYAASLVDSACQYFHLDLPTAVEYASRSRE</sequence>
<dbReference type="InterPro" id="IPR001902">
    <property type="entry name" value="SLC26A/SulP_fam"/>
</dbReference>
<keyword evidence="2 6" id="KW-0812">Transmembrane</keyword>
<name>A0AAV5GJT4_9BASI</name>
<feature type="compositionally biased region" description="Basic and acidic residues" evidence="5">
    <location>
        <begin position="593"/>
        <end position="605"/>
    </location>
</feature>
<feature type="transmembrane region" description="Helical" evidence="6">
    <location>
        <begin position="321"/>
        <end position="339"/>
    </location>
</feature>
<evidence type="ECO:0000256" key="4">
    <source>
        <dbReference type="ARBA" id="ARBA00023136"/>
    </source>
</evidence>
<keyword evidence="9" id="KW-1185">Reference proteome</keyword>
<dbReference type="Pfam" id="PF00916">
    <property type="entry name" value="Sulfate_transp"/>
    <property type="match status" value="1"/>
</dbReference>
<dbReference type="NCBIfam" id="TIGR00815">
    <property type="entry name" value="sulP"/>
    <property type="match status" value="1"/>
</dbReference>
<dbReference type="Pfam" id="PF01740">
    <property type="entry name" value="STAS"/>
    <property type="match status" value="1"/>
</dbReference>